<feature type="domain" description="Helix-turn-helix" evidence="1">
    <location>
        <begin position="19"/>
        <end position="63"/>
    </location>
</feature>
<dbReference type="Pfam" id="PF12728">
    <property type="entry name" value="HTH_17"/>
    <property type="match status" value="1"/>
</dbReference>
<reference evidence="3" key="1">
    <citation type="submission" date="2021-11" db="EMBL/GenBank/DDBJ databases">
        <title>Cultivation dependent microbiological survey of springs from the worlds oldest radium mine currently devoted to the extraction of radon-saturated water.</title>
        <authorList>
            <person name="Kapinusova G."/>
            <person name="Smrhova T."/>
            <person name="Strejcek M."/>
            <person name="Suman J."/>
            <person name="Jani K."/>
            <person name="Pajer P."/>
            <person name="Uhlik O."/>
        </authorList>
    </citation>
    <scope>NUCLEOTIDE SEQUENCE [LARGE SCALE GENOMIC DNA]</scope>
    <source>
        <strain evidence="3">J379</strain>
    </source>
</reference>
<dbReference type="InterPro" id="IPR010093">
    <property type="entry name" value="SinI_DNA-bd"/>
</dbReference>
<dbReference type="EMBL" id="CP088295">
    <property type="protein sequence ID" value="UUY05101.1"/>
    <property type="molecule type" value="Genomic_DNA"/>
</dbReference>
<dbReference type="Proteomes" id="UP001058860">
    <property type="component" value="Chromosome"/>
</dbReference>
<evidence type="ECO:0000313" key="3">
    <source>
        <dbReference type="Proteomes" id="UP001058860"/>
    </source>
</evidence>
<dbReference type="InterPro" id="IPR041657">
    <property type="entry name" value="HTH_17"/>
</dbReference>
<dbReference type="NCBIfam" id="TIGR01764">
    <property type="entry name" value="excise"/>
    <property type="match status" value="1"/>
</dbReference>
<dbReference type="InterPro" id="IPR009061">
    <property type="entry name" value="DNA-bd_dom_put_sf"/>
</dbReference>
<proteinExistence type="predicted"/>
<dbReference type="RefSeq" id="WP_353865568.1">
    <property type="nucleotide sequence ID" value="NZ_CP088295.1"/>
</dbReference>
<gene>
    <name evidence="2" type="ORF">LRS13_06120</name>
</gene>
<sequence>MDSSSRDLGGSESLTRDNVLTTTEVAELLGIPRSTVHQLARRGDLPARRVGRRWIFLRDRIAAAVAPLDDPGAWRPKMGSK</sequence>
<accession>A0ABY5PKA9</accession>
<keyword evidence="3" id="KW-1185">Reference proteome</keyword>
<dbReference type="SUPFAM" id="SSF46955">
    <property type="entry name" value="Putative DNA-binding domain"/>
    <property type="match status" value="1"/>
</dbReference>
<evidence type="ECO:0000313" key="2">
    <source>
        <dbReference type="EMBL" id="UUY05101.1"/>
    </source>
</evidence>
<evidence type="ECO:0000259" key="1">
    <source>
        <dbReference type="Pfam" id="PF12728"/>
    </source>
</evidence>
<organism evidence="2 3">
    <name type="scientific">Svornostia abyssi</name>
    <dbReference type="NCBI Taxonomy" id="2898438"/>
    <lineage>
        <taxon>Bacteria</taxon>
        <taxon>Bacillati</taxon>
        <taxon>Actinomycetota</taxon>
        <taxon>Thermoleophilia</taxon>
        <taxon>Solirubrobacterales</taxon>
        <taxon>Baekduiaceae</taxon>
        <taxon>Svornostia</taxon>
    </lineage>
</organism>
<protein>
    <submittedName>
        <fullName evidence="2">Helix-turn-helix domain-containing protein</fullName>
    </submittedName>
</protein>
<name>A0ABY5PKA9_9ACTN</name>